<reference evidence="5" key="1">
    <citation type="submission" date="2022-11" db="UniProtKB">
        <authorList>
            <consortium name="WormBaseParasite"/>
        </authorList>
    </citation>
    <scope>IDENTIFICATION</scope>
</reference>
<dbReference type="GO" id="GO:0005634">
    <property type="term" value="C:nucleus"/>
    <property type="evidence" value="ECO:0007669"/>
    <property type="project" value="UniProtKB-SubCell"/>
</dbReference>
<dbReference type="InterPro" id="IPR006600">
    <property type="entry name" value="HTH_CenpB_DNA-bd_dom"/>
</dbReference>
<dbReference type="GO" id="GO:0003677">
    <property type="term" value="F:DNA binding"/>
    <property type="evidence" value="ECO:0007669"/>
    <property type="project" value="UniProtKB-KW"/>
</dbReference>
<dbReference type="SUPFAM" id="SSF46689">
    <property type="entry name" value="Homeodomain-like"/>
    <property type="match status" value="2"/>
</dbReference>
<dbReference type="AlphaFoldDB" id="A0A914XL71"/>
<name>A0A914XL71_9BILA</name>
<dbReference type="InterPro" id="IPR050863">
    <property type="entry name" value="CenT-Element_Derived"/>
</dbReference>
<evidence type="ECO:0000313" key="4">
    <source>
        <dbReference type="Proteomes" id="UP000887566"/>
    </source>
</evidence>
<dbReference type="Gene3D" id="1.10.10.60">
    <property type="entry name" value="Homeodomain-like"/>
    <property type="match status" value="2"/>
</dbReference>
<proteinExistence type="predicted"/>
<evidence type="ECO:0000256" key="2">
    <source>
        <dbReference type="ARBA" id="ARBA00023125"/>
    </source>
</evidence>
<dbReference type="PROSITE" id="PS51253">
    <property type="entry name" value="HTH_CENPB"/>
    <property type="match status" value="1"/>
</dbReference>
<dbReference type="InterPro" id="IPR009057">
    <property type="entry name" value="Homeodomain-like_sf"/>
</dbReference>
<keyword evidence="4" id="KW-1185">Reference proteome</keyword>
<evidence type="ECO:0000313" key="5">
    <source>
        <dbReference type="WBParaSite" id="PSAMB.scaffold8375size6288.g31312.t1"/>
    </source>
</evidence>
<comment type="subcellular location">
    <subcellularLocation>
        <location evidence="1">Nucleus</location>
    </subcellularLocation>
</comment>
<dbReference type="SMART" id="SM00674">
    <property type="entry name" value="CENPB"/>
    <property type="match status" value="1"/>
</dbReference>
<protein>
    <submittedName>
        <fullName evidence="5">HTH CENPB-type domain-containing protein</fullName>
    </submittedName>
</protein>
<dbReference type="Pfam" id="PF03221">
    <property type="entry name" value="HTH_Tnp_Tc5"/>
    <property type="match status" value="1"/>
</dbReference>
<evidence type="ECO:0000256" key="1">
    <source>
        <dbReference type="ARBA" id="ARBA00004123"/>
    </source>
</evidence>
<evidence type="ECO:0000259" key="3">
    <source>
        <dbReference type="PROSITE" id="PS51253"/>
    </source>
</evidence>
<keyword evidence="2" id="KW-0238">DNA-binding</keyword>
<sequence>MENHEEINEENDRPLLLDMEEVQNENDPIEAAQYSQKRKRSSYTLKRKLEVVEFAKKFGKYAAAKKYSIGRTTIISWVQNEEKLSGEVRKSAKAAAMSWLSGGGRHQLSKDLNQKVLEWIENCRARKARVSRRLIQVKALKIGQSMERAGELEPEQFTASIGWLQKFMKRSNLSVRKATTTCQKPPS</sequence>
<dbReference type="PANTHER" id="PTHR19303">
    <property type="entry name" value="TRANSPOSON"/>
    <property type="match status" value="1"/>
</dbReference>
<feature type="domain" description="HTH CENPB-type" evidence="3">
    <location>
        <begin position="100"/>
        <end position="177"/>
    </location>
</feature>
<dbReference type="WBParaSite" id="PSAMB.scaffold8375size6288.g31312.t1">
    <property type="protein sequence ID" value="PSAMB.scaffold8375size6288.g31312.t1"/>
    <property type="gene ID" value="PSAMB.scaffold8375size6288.g31312"/>
</dbReference>
<accession>A0A914XL71</accession>
<organism evidence="4 5">
    <name type="scientific">Plectus sambesii</name>
    <dbReference type="NCBI Taxonomy" id="2011161"/>
    <lineage>
        <taxon>Eukaryota</taxon>
        <taxon>Metazoa</taxon>
        <taxon>Ecdysozoa</taxon>
        <taxon>Nematoda</taxon>
        <taxon>Chromadorea</taxon>
        <taxon>Plectida</taxon>
        <taxon>Plectina</taxon>
        <taxon>Plectoidea</taxon>
        <taxon>Plectidae</taxon>
        <taxon>Plectus</taxon>
    </lineage>
</organism>
<dbReference type="Proteomes" id="UP000887566">
    <property type="component" value="Unplaced"/>
</dbReference>